<sequence>MMDELMADKDPIRSKRITDAMLKMIKLDIAKLQAAYDGKSQASSRRTRKMEGVLKERTRAEGPRRGRGQRPAEQCARPVERPRSPREDTPARAALP</sequence>
<protein>
    <submittedName>
        <fullName evidence="2">Uncharacterized protein</fullName>
    </submittedName>
</protein>
<feature type="compositionally biased region" description="Basic and acidic residues" evidence="1">
    <location>
        <begin position="49"/>
        <end position="64"/>
    </location>
</feature>
<name>A0ABT4A3B9_9BACT</name>
<evidence type="ECO:0000313" key="3">
    <source>
        <dbReference type="Proteomes" id="UP001207654"/>
    </source>
</evidence>
<dbReference type="InterPro" id="IPR029068">
    <property type="entry name" value="Glyas_Bleomycin-R_OHBP_Dase"/>
</dbReference>
<dbReference type="EMBL" id="JAPNKA010000001">
    <property type="protein sequence ID" value="MCY1075769.1"/>
    <property type="molecule type" value="Genomic_DNA"/>
</dbReference>
<keyword evidence="3" id="KW-1185">Reference proteome</keyword>
<reference evidence="2 3" key="1">
    <citation type="submission" date="2022-11" db="EMBL/GenBank/DDBJ databases">
        <title>Minimal conservation of predation-associated metabolite biosynthetic gene clusters underscores biosynthetic potential of Myxococcota including descriptions for ten novel species: Archangium lansinium sp. nov., Myxococcus landrumus sp. nov., Nannocystis bai.</title>
        <authorList>
            <person name="Ahearne A."/>
            <person name="Stevens C."/>
            <person name="Phillips K."/>
        </authorList>
    </citation>
    <scope>NUCLEOTIDE SEQUENCE [LARGE SCALE GENOMIC DNA]</scope>
    <source>
        <strain evidence="2 3">MIWBW</strain>
    </source>
</reference>
<dbReference type="RefSeq" id="WP_267542614.1">
    <property type="nucleotide sequence ID" value="NZ_JAPNKA010000001.1"/>
</dbReference>
<gene>
    <name evidence="2" type="ORF">OV287_14945</name>
</gene>
<organism evidence="2 3">
    <name type="scientific">Archangium lansingense</name>
    <dbReference type="NCBI Taxonomy" id="2995310"/>
    <lineage>
        <taxon>Bacteria</taxon>
        <taxon>Pseudomonadati</taxon>
        <taxon>Myxococcota</taxon>
        <taxon>Myxococcia</taxon>
        <taxon>Myxococcales</taxon>
        <taxon>Cystobacterineae</taxon>
        <taxon>Archangiaceae</taxon>
        <taxon>Archangium</taxon>
    </lineage>
</organism>
<dbReference type="Proteomes" id="UP001207654">
    <property type="component" value="Unassembled WGS sequence"/>
</dbReference>
<feature type="compositionally biased region" description="Basic and acidic residues" evidence="1">
    <location>
        <begin position="78"/>
        <end position="90"/>
    </location>
</feature>
<evidence type="ECO:0000313" key="2">
    <source>
        <dbReference type="EMBL" id="MCY1075769.1"/>
    </source>
</evidence>
<comment type="caution">
    <text evidence="2">The sequence shown here is derived from an EMBL/GenBank/DDBJ whole genome shotgun (WGS) entry which is preliminary data.</text>
</comment>
<evidence type="ECO:0000256" key="1">
    <source>
        <dbReference type="SAM" id="MobiDB-lite"/>
    </source>
</evidence>
<feature type="region of interest" description="Disordered" evidence="1">
    <location>
        <begin position="34"/>
        <end position="96"/>
    </location>
</feature>
<proteinExistence type="predicted"/>
<dbReference type="Gene3D" id="3.10.180.10">
    <property type="entry name" value="2,3-Dihydroxybiphenyl 1,2-Dioxygenase, domain 1"/>
    <property type="match status" value="1"/>
</dbReference>
<accession>A0ABT4A3B9</accession>